<reference evidence="7 8" key="1">
    <citation type="submission" date="2017-06" db="EMBL/GenBank/DDBJ databases">
        <authorList>
            <person name="Kim H.J."/>
            <person name="Triplett B.A."/>
        </authorList>
    </citation>
    <scope>NUCLEOTIDE SEQUENCE [LARGE SCALE GENOMIC DNA]</scope>
    <source>
        <strain evidence="7 8">DSM 19307</strain>
    </source>
</reference>
<keyword evidence="4" id="KW-0804">Transcription</keyword>
<dbReference type="InterPro" id="IPR039425">
    <property type="entry name" value="RNA_pol_sigma-70-like"/>
</dbReference>
<dbReference type="NCBIfam" id="TIGR02937">
    <property type="entry name" value="sigma70-ECF"/>
    <property type="match status" value="1"/>
</dbReference>
<accession>A0A239JJ78</accession>
<dbReference type="Proteomes" id="UP000198393">
    <property type="component" value="Unassembled WGS sequence"/>
</dbReference>
<evidence type="ECO:0000256" key="3">
    <source>
        <dbReference type="ARBA" id="ARBA00023082"/>
    </source>
</evidence>
<organism evidence="7 8">
    <name type="scientific">Ekhidna lutea</name>
    <dbReference type="NCBI Taxonomy" id="447679"/>
    <lineage>
        <taxon>Bacteria</taxon>
        <taxon>Pseudomonadati</taxon>
        <taxon>Bacteroidota</taxon>
        <taxon>Cytophagia</taxon>
        <taxon>Cytophagales</taxon>
        <taxon>Reichenbachiellaceae</taxon>
        <taxon>Ekhidna</taxon>
    </lineage>
</organism>
<feature type="domain" description="RNA polymerase sigma factor 70 region 4 type 2" evidence="6">
    <location>
        <begin position="131"/>
        <end position="181"/>
    </location>
</feature>
<sequence length="215" mass="24852">MRVIQISSTPPFSPLQDIEVIQKVLSGEKGLFEILLRRNNQKLYRVLRGYLTDHDEVVDTMQDTYVTAYEKLDQFRQSAQFSTWLIRIGINKALRRINQSRKVVSLDEVKESQFQSNQQPELKYMQAEAKQTLEMAIGSLAEKYRSAYIMKEVEGMSIAEISDCLEITESNVKVRIHRAKSLIKDKLYQLSASTDVYEFGNKKCDALTTRVMNLI</sequence>
<proteinExistence type="inferred from homology"/>
<evidence type="ECO:0000313" key="7">
    <source>
        <dbReference type="EMBL" id="SNT05849.1"/>
    </source>
</evidence>
<dbReference type="RefSeq" id="WP_089356907.1">
    <property type="nucleotide sequence ID" value="NZ_FZPD01000003.1"/>
</dbReference>
<evidence type="ECO:0000256" key="2">
    <source>
        <dbReference type="ARBA" id="ARBA00023015"/>
    </source>
</evidence>
<keyword evidence="3" id="KW-0731">Sigma factor</keyword>
<gene>
    <name evidence="7" type="ORF">SAMN05421640_2201</name>
</gene>
<keyword evidence="2" id="KW-0805">Transcription regulation</keyword>
<name>A0A239JJ78_EKHLU</name>
<dbReference type="InterPro" id="IPR013325">
    <property type="entry name" value="RNA_pol_sigma_r2"/>
</dbReference>
<dbReference type="EMBL" id="FZPD01000003">
    <property type="protein sequence ID" value="SNT05849.1"/>
    <property type="molecule type" value="Genomic_DNA"/>
</dbReference>
<dbReference type="GO" id="GO:0006352">
    <property type="term" value="P:DNA-templated transcription initiation"/>
    <property type="evidence" value="ECO:0007669"/>
    <property type="project" value="InterPro"/>
</dbReference>
<dbReference type="PANTHER" id="PTHR43133:SF51">
    <property type="entry name" value="RNA POLYMERASE SIGMA FACTOR"/>
    <property type="match status" value="1"/>
</dbReference>
<evidence type="ECO:0000313" key="8">
    <source>
        <dbReference type="Proteomes" id="UP000198393"/>
    </source>
</evidence>
<dbReference type="InterPro" id="IPR036388">
    <property type="entry name" value="WH-like_DNA-bd_sf"/>
</dbReference>
<evidence type="ECO:0000256" key="4">
    <source>
        <dbReference type="ARBA" id="ARBA00023163"/>
    </source>
</evidence>
<dbReference type="InterPro" id="IPR014284">
    <property type="entry name" value="RNA_pol_sigma-70_dom"/>
</dbReference>
<dbReference type="SUPFAM" id="SSF88946">
    <property type="entry name" value="Sigma2 domain of RNA polymerase sigma factors"/>
    <property type="match status" value="1"/>
</dbReference>
<evidence type="ECO:0000259" key="5">
    <source>
        <dbReference type="Pfam" id="PF04542"/>
    </source>
</evidence>
<feature type="domain" description="RNA polymerase sigma-70 region 2" evidence="5">
    <location>
        <begin position="35"/>
        <end position="101"/>
    </location>
</feature>
<dbReference type="OrthoDB" id="1027298at2"/>
<dbReference type="AlphaFoldDB" id="A0A239JJ78"/>
<keyword evidence="8" id="KW-1185">Reference proteome</keyword>
<dbReference type="GO" id="GO:0016987">
    <property type="term" value="F:sigma factor activity"/>
    <property type="evidence" value="ECO:0007669"/>
    <property type="project" value="UniProtKB-KW"/>
</dbReference>
<evidence type="ECO:0000259" key="6">
    <source>
        <dbReference type="Pfam" id="PF08281"/>
    </source>
</evidence>
<dbReference type="PANTHER" id="PTHR43133">
    <property type="entry name" value="RNA POLYMERASE ECF-TYPE SIGMA FACTO"/>
    <property type="match status" value="1"/>
</dbReference>
<dbReference type="CDD" id="cd06171">
    <property type="entry name" value="Sigma70_r4"/>
    <property type="match status" value="1"/>
</dbReference>
<dbReference type="Gene3D" id="1.10.10.10">
    <property type="entry name" value="Winged helix-like DNA-binding domain superfamily/Winged helix DNA-binding domain"/>
    <property type="match status" value="1"/>
</dbReference>
<dbReference type="SUPFAM" id="SSF88659">
    <property type="entry name" value="Sigma3 and sigma4 domains of RNA polymerase sigma factors"/>
    <property type="match status" value="1"/>
</dbReference>
<dbReference type="Pfam" id="PF08281">
    <property type="entry name" value="Sigma70_r4_2"/>
    <property type="match status" value="1"/>
</dbReference>
<dbReference type="Gene3D" id="1.10.1740.10">
    <property type="match status" value="1"/>
</dbReference>
<protein>
    <submittedName>
        <fullName evidence="7">RNA polymerase sigma-70 factor, ECF subfamily</fullName>
    </submittedName>
</protein>
<dbReference type="InterPro" id="IPR007627">
    <property type="entry name" value="RNA_pol_sigma70_r2"/>
</dbReference>
<evidence type="ECO:0000256" key="1">
    <source>
        <dbReference type="ARBA" id="ARBA00010641"/>
    </source>
</evidence>
<dbReference type="InterPro" id="IPR013324">
    <property type="entry name" value="RNA_pol_sigma_r3/r4-like"/>
</dbReference>
<comment type="similarity">
    <text evidence="1">Belongs to the sigma-70 factor family. ECF subfamily.</text>
</comment>
<dbReference type="Pfam" id="PF04542">
    <property type="entry name" value="Sigma70_r2"/>
    <property type="match status" value="1"/>
</dbReference>
<dbReference type="InterPro" id="IPR013249">
    <property type="entry name" value="RNA_pol_sigma70_r4_t2"/>
</dbReference>
<dbReference type="GO" id="GO:0003677">
    <property type="term" value="F:DNA binding"/>
    <property type="evidence" value="ECO:0007669"/>
    <property type="project" value="InterPro"/>
</dbReference>